<feature type="coiled-coil region" evidence="1">
    <location>
        <begin position="109"/>
        <end position="155"/>
    </location>
</feature>
<accession>A0A0B1TCG3</accession>
<feature type="compositionally biased region" description="Low complexity" evidence="2">
    <location>
        <begin position="186"/>
        <end position="203"/>
    </location>
</feature>
<keyword evidence="1" id="KW-0175">Coiled coil</keyword>
<reference evidence="4 5" key="1">
    <citation type="submission" date="2014-03" db="EMBL/GenBank/DDBJ databases">
        <title>Draft genome of the hookworm Oesophagostomum dentatum.</title>
        <authorList>
            <person name="Mitreva M."/>
        </authorList>
    </citation>
    <scope>NUCLEOTIDE SEQUENCE [LARGE SCALE GENOMIC DNA]</scope>
    <source>
        <strain evidence="4 5">OD-Hann</strain>
    </source>
</reference>
<organism evidence="4 5">
    <name type="scientific">Oesophagostomum dentatum</name>
    <name type="common">Nodular worm</name>
    <dbReference type="NCBI Taxonomy" id="61180"/>
    <lineage>
        <taxon>Eukaryota</taxon>
        <taxon>Metazoa</taxon>
        <taxon>Ecdysozoa</taxon>
        <taxon>Nematoda</taxon>
        <taxon>Chromadorea</taxon>
        <taxon>Rhabditida</taxon>
        <taxon>Rhabditina</taxon>
        <taxon>Rhabditomorpha</taxon>
        <taxon>Strongyloidea</taxon>
        <taxon>Strongylidae</taxon>
        <taxon>Oesophagostomum</taxon>
    </lineage>
</organism>
<feature type="compositionally biased region" description="Basic and acidic residues" evidence="2">
    <location>
        <begin position="337"/>
        <end position="355"/>
    </location>
</feature>
<evidence type="ECO:0000313" key="5">
    <source>
        <dbReference type="Proteomes" id="UP000053660"/>
    </source>
</evidence>
<dbReference type="SMART" id="SM00298">
    <property type="entry name" value="CHROMO"/>
    <property type="match status" value="1"/>
</dbReference>
<dbReference type="PROSITE" id="PS50013">
    <property type="entry name" value="CHROMO_2"/>
    <property type="match status" value="1"/>
</dbReference>
<dbReference type="Pfam" id="PF00385">
    <property type="entry name" value="Chromo"/>
    <property type="match status" value="1"/>
</dbReference>
<dbReference type="SUPFAM" id="SSF54160">
    <property type="entry name" value="Chromo domain-like"/>
    <property type="match status" value="1"/>
</dbReference>
<feature type="compositionally biased region" description="Acidic residues" evidence="2">
    <location>
        <begin position="61"/>
        <end position="73"/>
    </location>
</feature>
<feature type="region of interest" description="Disordered" evidence="2">
    <location>
        <begin position="1"/>
        <end position="73"/>
    </location>
</feature>
<sequence length="384" mass="42884">EQGEGEKTGSQSGDAEAKQAHHSPSPPSHSNVSVEQLFGDDNASDSEASSASPVESVVLEDSTDAQEEEQGEQYEVERIISRTVTVDGTVLYHVKWVGYEISSDPENFVEEKDMHCDQLIKEFEQLERLKKKQRAKRLKEKAESLRIRKLEAEQRKKDVNAFFASKFSSEMNAIDENSCEVIDMCSSPSSSDDESSAAQSSSQGKSRPGKHAETESSTKTSAKAKEDKKLPHHRKTPAKGQRDTKDSERPHSKKSEKKQKKPKKIIITSSSSEDESEEQLQSDRSEENRVRSERTPSSEASSSSSSVRSETDMKAHSVPHRKHSCDDSEKPSCPVKDSTDAKNKHEIEGERHDTNGQDDDPYGGFKFVRRETDGFRKGYKVSSL</sequence>
<evidence type="ECO:0000256" key="2">
    <source>
        <dbReference type="SAM" id="MobiDB-lite"/>
    </source>
</evidence>
<evidence type="ECO:0000256" key="1">
    <source>
        <dbReference type="SAM" id="Coils"/>
    </source>
</evidence>
<dbReference type="EMBL" id="KN550127">
    <property type="protein sequence ID" value="KHJ94974.1"/>
    <property type="molecule type" value="Genomic_DNA"/>
</dbReference>
<evidence type="ECO:0000313" key="4">
    <source>
        <dbReference type="EMBL" id="KHJ94974.1"/>
    </source>
</evidence>
<dbReference type="InterPro" id="IPR000953">
    <property type="entry name" value="Chromo/chromo_shadow_dom"/>
</dbReference>
<feature type="compositionally biased region" description="Basic and acidic residues" evidence="2">
    <location>
        <begin position="240"/>
        <end position="250"/>
    </location>
</feature>
<name>A0A0B1TCG3_OESDE</name>
<dbReference type="Proteomes" id="UP000053660">
    <property type="component" value="Unassembled WGS sequence"/>
</dbReference>
<feature type="compositionally biased region" description="Low complexity" evidence="2">
    <location>
        <begin position="297"/>
        <end position="308"/>
    </location>
</feature>
<feature type="compositionally biased region" description="Low complexity" evidence="2">
    <location>
        <begin position="45"/>
        <end position="60"/>
    </location>
</feature>
<dbReference type="AlphaFoldDB" id="A0A0B1TCG3"/>
<keyword evidence="5" id="KW-1185">Reference proteome</keyword>
<feature type="non-terminal residue" evidence="4">
    <location>
        <position position="1"/>
    </location>
</feature>
<feature type="compositionally biased region" description="Basic and acidic residues" evidence="2">
    <location>
        <begin position="281"/>
        <end position="296"/>
    </location>
</feature>
<gene>
    <name evidence="4" type="ORF">OESDEN_05092</name>
</gene>
<dbReference type="InterPro" id="IPR016197">
    <property type="entry name" value="Chromo-like_dom_sf"/>
</dbReference>
<dbReference type="Gene3D" id="2.40.50.40">
    <property type="match status" value="1"/>
</dbReference>
<dbReference type="OrthoDB" id="5876100at2759"/>
<feature type="region of interest" description="Disordered" evidence="2">
    <location>
        <begin position="183"/>
        <end position="365"/>
    </location>
</feature>
<dbReference type="InterPro" id="IPR023780">
    <property type="entry name" value="Chromo_domain"/>
</dbReference>
<protein>
    <submittedName>
        <fullName evidence="4">Chromo' (CHRromatin Organization MOdifier) domain protein</fullName>
    </submittedName>
</protein>
<feature type="compositionally biased region" description="Basic residues" evidence="2">
    <location>
        <begin position="251"/>
        <end position="264"/>
    </location>
</feature>
<proteinExistence type="predicted"/>
<evidence type="ECO:0000259" key="3">
    <source>
        <dbReference type="PROSITE" id="PS50013"/>
    </source>
</evidence>
<feature type="domain" description="Chromo" evidence="3">
    <location>
        <begin position="74"/>
        <end position="135"/>
    </location>
</feature>